<evidence type="ECO:0000313" key="3">
    <source>
        <dbReference type="Proteomes" id="UP000075886"/>
    </source>
</evidence>
<keyword evidence="3" id="KW-1185">Reference proteome</keyword>
<feature type="region of interest" description="Disordered" evidence="1">
    <location>
        <begin position="154"/>
        <end position="177"/>
    </location>
</feature>
<accession>A0A182Q223</accession>
<dbReference type="Proteomes" id="UP000075886">
    <property type="component" value="Unassembled WGS sequence"/>
</dbReference>
<protein>
    <submittedName>
        <fullName evidence="2">Uncharacterized protein</fullName>
    </submittedName>
</protein>
<sequence>MAEADQLFITSSFFYFFGTEPNQPTALKMSRPFVVLAAAVLCLATGGLSETAADAPDIRVEGIAGTDDDRPNYIAFNENAFNDNDLSPVTPSSSAASVAATGREDAVRGLYGWGGVPRWRVSPELLDGLRAALAVEHELFMPRGEQLLRTVLEDEEEREEEVDEHEDNWHGRPQFGFDSGRNLLKRAPTGFTGMRGRRVPSGFNGVRGKKSLSLFSWNNQATRSGSNSLRDGKRAPSGFLGMRGKKNFDTPLDERWARLDEMNTDRLAKEYPNFLVLDPTFEPSLQMNAAPPKRVPNGFMGLRGK</sequence>
<feature type="compositionally biased region" description="Acidic residues" evidence="1">
    <location>
        <begin position="154"/>
        <end position="166"/>
    </location>
</feature>
<reference evidence="3" key="1">
    <citation type="submission" date="2014-01" db="EMBL/GenBank/DDBJ databases">
        <title>The Genome Sequence of Anopheles farauti FAR1 (V2).</title>
        <authorList>
            <consortium name="The Broad Institute Genomics Platform"/>
            <person name="Neafsey D.E."/>
            <person name="Besansky N."/>
            <person name="Howell P."/>
            <person name="Walton C."/>
            <person name="Young S.K."/>
            <person name="Zeng Q."/>
            <person name="Gargeya S."/>
            <person name="Fitzgerald M."/>
            <person name="Haas B."/>
            <person name="Abouelleil A."/>
            <person name="Allen A.W."/>
            <person name="Alvarado L."/>
            <person name="Arachchi H.M."/>
            <person name="Berlin A.M."/>
            <person name="Chapman S.B."/>
            <person name="Gainer-Dewar J."/>
            <person name="Goldberg J."/>
            <person name="Griggs A."/>
            <person name="Gujja S."/>
            <person name="Hansen M."/>
            <person name="Howarth C."/>
            <person name="Imamovic A."/>
            <person name="Ireland A."/>
            <person name="Larimer J."/>
            <person name="McCowan C."/>
            <person name="Murphy C."/>
            <person name="Pearson M."/>
            <person name="Poon T.W."/>
            <person name="Priest M."/>
            <person name="Roberts A."/>
            <person name="Saif S."/>
            <person name="Shea T."/>
            <person name="Sisk P."/>
            <person name="Sykes S."/>
            <person name="Wortman J."/>
            <person name="Nusbaum C."/>
            <person name="Birren B."/>
        </authorList>
    </citation>
    <scope>NUCLEOTIDE SEQUENCE [LARGE SCALE GENOMIC DNA]</scope>
    <source>
        <strain evidence="3">FAR1</strain>
    </source>
</reference>
<name>A0A182Q223_9DIPT</name>
<evidence type="ECO:0000313" key="2">
    <source>
        <dbReference type="EnsemblMetazoa" id="AFAF001546-PA"/>
    </source>
</evidence>
<reference evidence="2" key="2">
    <citation type="submission" date="2020-05" db="UniProtKB">
        <authorList>
            <consortium name="EnsemblMetazoa"/>
        </authorList>
    </citation>
    <scope>IDENTIFICATION</scope>
    <source>
        <strain evidence="2">FAR1</strain>
    </source>
</reference>
<dbReference type="EnsemblMetazoa" id="AFAF001546-RA">
    <property type="protein sequence ID" value="AFAF001546-PA"/>
    <property type="gene ID" value="AFAF001546"/>
</dbReference>
<organism evidence="2 3">
    <name type="scientific">Anopheles farauti</name>
    <dbReference type="NCBI Taxonomy" id="69004"/>
    <lineage>
        <taxon>Eukaryota</taxon>
        <taxon>Metazoa</taxon>
        <taxon>Ecdysozoa</taxon>
        <taxon>Arthropoda</taxon>
        <taxon>Hexapoda</taxon>
        <taxon>Insecta</taxon>
        <taxon>Pterygota</taxon>
        <taxon>Neoptera</taxon>
        <taxon>Endopterygota</taxon>
        <taxon>Diptera</taxon>
        <taxon>Nematocera</taxon>
        <taxon>Culicoidea</taxon>
        <taxon>Culicidae</taxon>
        <taxon>Anophelinae</taxon>
        <taxon>Anopheles</taxon>
    </lineage>
</organism>
<dbReference type="STRING" id="69004.A0A182Q223"/>
<proteinExistence type="predicted"/>
<evidence type="ECO:0000256" key="1">
    <source>
        <dbReference type="SAM" id="MobiDB-lite"/>
    </source>
</evidence>
<feature type="region of interest" description="Disordered" evidence="1">
    <location>
        <begin position="221"/>
        <end position="246"/>
    </location>
</feature>
<dbReference type="EMBL" id="AXCN02002100">
    <property type="status" value="NOT_ANNOTATED_CDS"/>
    <property type="molecule type" value="Genomic_DNA"/>
</dbReference>
<dbReference type="AlphaFoldDB" id="A0A182Q223"/>
<dbReference type="VEuPathDB" id="VectorBase:AFAF001546"/>